<evidence type="ECO:0000313" key="1">
    <source>
        <dbReference type="EMBL" id="CAJ1951587.1"/>
    </source>
</evidence>
<keyword evidence="2" id="KW-1185">Reference proteome</keyword>
<name>A0AAD2FSI1_9STRA</name>
<comment type="caution">
    <text evidence="1">The sequence shown here is derived from an EMBL/GenBank/DDBJ whole genome shotgun (WGS) entry which is preliminary data.</text>
</comment>
<organism evidence="1 2">
    <name type="scientific">Cylindrotheca closterium</name>
    <dbReference type="NCBI Taxonomy" id="2856"/>
    <lineage>
        <taxon>Eukaryota</taxon>
        <taxon>Sar</taxon>
        <taxon>Stramenopiles</taxon>
        <taxon>Ochrophyta</taxon>
        <taxon>Bacillariophyta</taxon>
        <taxon>Bacillariophyceae</taxon>
        <taxon>Bacillariophycidae</taxon>
        <taxon>Bacillariales</taxon>
        <taxon>Bacillariaceae</taxon>
        <taxon>Cylindrotheca</taxon>
    </lineage>
</organism>
<accession>A0AAD2FSI1</accession>
<evidence type="ECO:0000313" key="2">
    <source>
        <dbReference type="Proteomes" id="UP001295423"/>
    </source>
</evidence>
<dbReference type="AlphaFoldDB" id="A0AAD2FSI1"/>
<sequence>MANRTKTGNYMEANFQAHPLETGTSFGILQQVDNNTAILASDTWMKRVWHELEGLDATPQPYHITVCTVSDIVTADGGLFVVLLGMESGMSAAAGHTNGQGPFAQSANTGTCGRPLYPEPCLPPMGHITHYDIHLVTGLILWRTGIGCCHPIQASSTALGQPGDIFLLGVLPPRHVALHHCLHLPPIRGTGRPLEMAPTTSPSILQAWQTAAELCTDYYGWVPDKIEIHDDKATLVAALLEGHLRVISNGSFKNKLGTAALQLLVKHGGSDRITIRCQTLGLPQDQSPYRSEVIGLMASIMAIYWLLQQWAPNLLTCPRARIACDGLSAIEMTFEDRLLSPTDAQFDLVSSIPEAILRSSVGKLSSGPLLIGCPSMCMAISKSLIYLTNCLGGRKGILKSMEWRFTWQTPNSHVLILSFIQECITLPALCLRWRDNGTISAEAKSEIAWDTLGRAMQSLPAGLQRRL</sequence>
<dbReference type="EMBL" id="CAKOGP040001788">
    <property type="protein sequence ID" value="CAJ1951587.1"/>
    <property type="molecule type" value="Genomic_DNA"/>
</dbReference>
<gene>
    <name evidence="1" type="ORF">CYCCA115_LOCUS13144</name>
</gene>
<dbReference type="Proteomes" id="UP001295423">
    <property type="component" value="Unassembled WGS sequence"/>
</dbReference>
<proteinExistence type="predicted"/>
<reference evidence="1" key="1">
    <citation type="submission" date="2023-08" db="EMBL/GenBank/DDBJ databases">
        <authorList>
            <person name="Audoor S."/>
            <person name="Bilcke G."/>
        </authorList>
    </citation>
    <scope>NUCLEOTIDE SEQUENCE</scope>
</reference>
<protein>
    <submittedName>
        <fullName evidence="1">Uncharacterized protein</fullName>
    </submittedName>
</protein>